<sequence>MLMQLIPRGLALWAAIGIPLLVIYKQFLHQRLPLVVIAALKAFFVLNGFTPPSDLYRAALLTPLCVTIGLLFTIIYAETRDTAPPSQELGDNQQQGDDGE</sequence>
<feature type="transmembrane region" description="Helical" evidence="1">
    <location>
        <begin position="55"/>
        <end position="77"/>
    </location>
</feature>
<name>A0A423W0K9_9PEZI</name>
<dbReference type="AlphaFoldDB" id="A0A423W0K9"/>
<keyword evidence="3" id="KW-1185">Reference proteome</keyword>
<reference evidence="2 3" key="1">
    <citation type="submission" date="2015-09" db="EMBL/GenBank/DDBJ databases">
        <title>Host preference determinants of Valsa canker pathogens revealed by comparative genomics.</title>
        <authorList>
            <person name="Yin Z."/>
            <person name="Huang L."/>
        </authorList>
    </citation>
    <scope>NUCLEOTIDE SEQUENCE [LARGE SCALE GENOMIC DNA]</scope>
    <source>
        <strain evidence="2 3">03-1</strain>
    </source>
</reference>
<keyword evidence="1" id="KW-0472">Membrane</keyword>
<protein>
    <submittedName>
        <fullName evidence="2">Uncharacterized protein</fullName>
    </submittedName>
</protein>
<dbReference type="OrthoDB" id="2017974at2759"/>
<gene>
    <name evidence="2" type="ORF">VMCG_07890</name>
</gene>
<keyword evidence="1" id="KW-1133">Transmembrane helix</keyword>
<evidence type="ECO:0000313" key="3">
    <source>
        <dbReference type="Proteomes" id="UP000283895"/>
    </source>
</evidence>
<proteinExistence type="predicted"/>
<comment type="caution">
    <text evidence="2">The sequence shown here is derived from an EMBL/GenBank/DDBJ whole genome shotgun (WGS) entry which is preliminary data.</text>
</comment>
<evidence type="ECO:0000313" key="2">
    <source>
        <dbReference type="EMBL" id="ROV96817.1"/>
    </source>
</evidence>
<keyword evidence="1" id="KW-0812">Transmembrane</keyword>
<dbReference type="Proteomes" id="UP000283895">
    <property type="component" value="Unassembled WGS sequence"/>
</dbReference>
<feature type="transmembrane region" description="Helical" evidence="1">
    <location>
        <begin position="6"/>
        <end position="24"/>
    </location>
</feature>
<organism evidence="2 3">
    <name type="scientific">Cytospora schulzeri</name>
    <dbReference type="NCBI Taxonomy" id="448051"/>
    <lineage>
        <taxon>Eukaryota</taxon>
        <taxon>Fungi</taxon>
        <taxon>Dikarya</taxon>
        <taxon>Ascomycota</taxon>
        <taxon>Pezizomycotina</taxon>
        <taxon>Sordariomycetes</taxon>
        <taxon>Sordariomycetidae</taxon>
        <taxon>Diaporthales</taxon>
        <taxon>Cytosporaceae</taxon>
        <taxon>Cytospora</taxon>
    </lineage>
</organism>
<evidence type="ECO:0000256" key="1">
    <source>
        <dbReference type="SAM" id="Phobius"/>
    </source>
</evidence>
<dbReference type="EMBL" id="LKEA01000031">
    <property type="protein sequence ID" value="ROV96817.1"/>
    <property type="molecule type" value="Genomic_DNA"/>
</dbReference>
<feature type="transmembrane region" description="Helical" evidence="1">
    <location>
        <begin position="31"/>
        <end position="49"/>
    </location>
</feature>
<accession>A0A423W0K9</accession>